<keyword evidence="2" id="KW-0808">Transferase</keyword>
<dbReference type="Gene3D" id="1.10.510.10">
    <property type="entry name" value="Transferase(Phosphotransferase) domain 1"/>
    <property type="match status" value="1"/>
</dbReference>
<evidence type="ECO:0000256" key="2">
    <source>
        <dbReference type="ARBA" id="ARBA00022679"/>
    </source>
</evidence>
<feature type="non-terminal residue" evidence="8">
    <location>
        <position position="584"/>
    </location>
</feature>
<dbReference type="InterPro" id="IPR011009">
    <property type="entry name" value="Kinase-like_dom_sf"/>
</dbReference>
<evidence type="ECO:0000256" key="4">
    <source>
        <dbReference type="ARBA" id="ARBA00022777"/>
    </source>
</evidence>
<feature type="region of interest" description="Disordered" evidence="6">
    <location>
        <begin position="392"/>
        <end position="420"/>
    </location>
</feature>
<proteinExistence type="predicted"/>
<dbReference type="EC" id="2.7.11.1" evidence="1"/>
<evidence type="ECO:0000256" key="6">
    <source>
        <dbReference type="SAM" id="MobiDB-lite"/>
    </source>
</evidence>
<dbReference type="Proteomes" id="UP000779574">
    <property type="component" value="Unassembled WGS sequence"/>
</dbReference>
<evidence type="ECO:0000313" key="9">
    <source>
        <dbReference type="Proteomes" id="UP000779574"/>
    </source>
</evidence>
<comment type="caution">
    <text evidence="8">The sequence shown here is derived from an EMBL/GenBank/DDBJ whole genome shotgun (WGS) entry which is preliminary data.</text>
</comment>
<reference evidence="8" key="1">
    <citation type="journal article" date="2021" name="J Fungi (Basel)">
        <title>Virulence traits and population genomics of the black yeast Aureobasidium melanogenum.</title>
        <authorList>
            <person name="Cernosa A."/>
            <person name="Sun X."/>
            <person name="Gostincar C."/>
            <person name="Fang C."/>
            <person name="Gunde-Cimerman N."/>
            <person name="Song Z."/>
        </authorList>
    </citation>
    <scope>NUCLEOTIDE SEQUENCE</scope>
    <source>
        <strain evidence="8">EXF-9911</strain>
    </source>
</reference>
<gene>
    <name evidence="8" type="ORF">KCU76_g3036</name>
</gene>
<dbReference type="OrthoDB" id="310217at2759"/>
<keyword evidence="5" id="KW-0067">ATP-binding</keyword>
<keyword evidence="4 8" id="KW-0418">Kinase</keyword>
<dbReference type="InterPro" id="IPR050660">
    <property type="entry name" value="NEK_Ser/Thr_kinase"/>
</dbReference>
<dbReference type="EMBL" id="JAHFXF010000078">
    <property type="protein sequence ID" value="KAG9697380.1"/>
    <property type="molecule type" value="Genomic_DNA"/>
</dbReference>
<dbReference type="PANTHER" id="PTHR43671">
    <property type="entry name" value="SERINE/THREONINE-PROTEIN KINASE NEK"/>
    <property type="match status" value="1"/>
</dbReference>
<evidence type="ECO:0000313" key="8">
    <source>
        <dbReference type="EMBL" id="KAG9697380.1"/>
    </source>
</evidence>
<dbReference type="GO" id="GO:0004674">
    <property type="term" value="F:protein serine/threonine kinase activity"/>
    <property type="evidence" value="ECO:0007669"/>
    <property type="project" value="UniProtKB-EC"/>
</dbReference>
<protein>
    <recommendedName>
        <fullName evidence="1">non-specific serine/threonine protein kinase</fullName>
        <ecNumber evidence="1">2.7.11.1</ecNumber>
    </recommendedName>
</protein>
<evidence type="ECO:0000256" key="1">
    <source>
        <dbReference type="ARBA" id="ARBA00012513"/>
    </source>
</evidence>
<dbReference type="AlphaFoldDB" id="A0A9P8ERQ4"/>
<feature type="domain" description="Protein kinase" evidence="7">
    <location>
        <begin position="45"/>
        <end position="353"/>
    </location>
</feature>
<dbReference type="InterPro" id="IPR000719">
    <property type="entry name" value="Prot_kinase_dom"/>
</dbReference>
<evidence type="ECO:0000256" key="5">
    <source>
        <dbReference type="ARBA" id="ARBA00022840"/>
    </source>
</evidence>
<dbReference type="SUPFAM" id="SSF56112">
    <property type="entry name" value="Protein kinase-like (PK-like)"/>
    <property type="match status" value="1"/>
</dbReference>
<dbReference type="PANTHER" id="PTHR43671:SF13">
    <property type="entry name" value="SERINE_THREONINE-PROTEIN KINASE NEK2"/>
    <property type="match status" value="1"/>
</dbReference>
<dbReference type="SMART" id="SM00220">
    <property type="entry name" value="S_TKc"/>
    <property type="match status" value="1"/>
</dbReference>
<keyword evidence="3" id="KW-0547">Nucleotide-binding</keyword>
<evidence type="ECO:0000259" key="7">
    <source>
        <dbReference type="PROSITE" id="PS50011"/>
    </source>
</evidence>
<dbReference type="PROSITE" id="PS50011">
    <property type="entry name" value="PROTEIN_KINASE_DOM"/>
    <property type="match status" value="1"/>
</dbReference>
<dbReference type="PROSITE" id="PS00108">
    <property type="entry name" value="PROTEIN_KINASE_ST"/>
    <property type="match status" value="1"/>
</dbReference>
<organism evidence="8 9">
    <name type="scientific">Aureobasidium melanogenum</name>
    <name type="common">Aureobasidium pullulans var. melanogenum</name>
    <dbReference type="NCBI Taxonomy" id="46634"/>
    <lineage>
        <taxon>Eukaryota</taxon>
        <taxon>Fungi</taxon>
        <taxon>Dikarya</taxon>
        <taxon>Ascomycota</taxon>
        <taxon>Pezizomycotina</taxon>
        <taxon>Dothideomycetes</taxon>
        <taxon>Dothideomycetidae</taxon>
        <taxon>Dothideales</taxon>
        <taxon>Saccotheciaceae</taxon>
        <taxon>Aureobasidium</taxon>
    </lineage>
</organism>
<reference evidence="8" key="2">
    <citation type="submission" date="2021-08" db="EMBL/GenBank/DDBJ databases">
        <authorList>
            <person name="Gostincar C."/>
            <person name="Sun X."/>
            <person name="Song Z."/>
            <person name="Gunde-Cimerman N."/>
        </authorList>
    </citation>
    <scope>NUCLEOTIDE SEQUENCE</scope>
    <source>
        <strain evidence="8">EXF-9911</strain>
    </source>
</reference>
<accession>A0A9P8ERQ4</accession>
<sequence>MGEPIDYVTALVLYERLVDEFNPPPPDPRKDTSLPNVRLPGGHSWSYVKELGEGGEGTAHLWAHVDSNQKIVEHIVIRNTTVNRYQLVDGEWLELYIQQQLAPHGSTDACTVPILAAEQIPGFERDALRRWRTYMPYYSKGDLNDIIKAHTQVRPLPEPFLWFMFYRLAKALIKMNDEWRKSDEPWPVVVHRDIKPSNILMGSPGSLGKDEDYIAYPPAYLGDFGLAYFTSGNDAWRMKLDGGTRGYFPPELKSGPMPLNIQRRPPGSEANVWQVGETMLVAMMGGIHPQDGPQGRVYRTRTHWLRLIDNGQWSNYSRDLIELAESCVKYDMDLRPSPMDILVRVLGCMHMHNDGMDRWGTLSWVMEESRKIDGPLPDEDTEYEDAGYEADAGASTAAGAKRKASGPPTMPPDTKRSKAETALRRRLATVATDIKGHRPRLHADDKGFRLRQTLKLIYENEYSISDPETFFDAADPGPIKFLELDPTANDNTKKIKPREFDGVVYIDDDDDDYFEAKSLPDPVTPAQRRKAAVARDTDDYIEIESTPPVEAKVVPKAAGTSANPILVTPTPVKPKKGLRDGAHS</sequence>
<evidence type="ECO:0000256" key="3">
    <source>
        <dbReference type="ARBA" id="ARBA00022741"/>
    </source>
</evidence>
<dbReference type="GO" id="GO:0005524">
    <property type="term" value="F:ATP binding"/>
    <property type="evidence" value="ECO:0007669"/>
    <property type="project" value="UniProtKB-KW"/>
</dbReference>
<feature type="region of interest" description="Disordered" evidence="6">
    <location>
        <begin position="562"/>
        <end position="584"/>
    </location>
</feature>
<dbReference type="Pfam" id="PF00069">
    <property type="entry name" value="Pkinase"/>
    <property type="match status" value="1"/>
</dbReference>
<dbReference type="InterPro" id="IPR008271">
    <property type="entry name" value="Ser/Thr_kinase_AS"/>
</dbReference>
<name>A0A9P8ERQ4_AURME</name>